<dbReference type="GO" id="GO:0016042">
    <property type="term" value="P:lipid catabolic process"/>
    <property type="evidence" value="ECO:0007669"/>
    <property type="project" value="UniProtKB-UniRule"/>
</dbReference>
<proteinExistence type="predicted"/>
<dbReference type="RefSeq" id="WP_239674378.1">
    <property type="nucleotide sequence ID" value="NZ_CP049742.1"/>
</dbReference>
<feature type="short sequence motif" description="GXSXG" evidence="2">
    <location>
        <begin position="36"/>
        <end position="40"/>
    </location>
</feature>
<dbReference type="InterPro" id="IPR016035">
    <property type="entry name" value="Acyl_Trfase/lysoPLipase"/>
</dbReference>
<dbReference type="AlphaFoldDB" id="A0A7S8CBL2"/>
<keyword evidence="5" id="KW-1185">Reference proteome</keyword>
<evidence type="ECO:0000313" key="5">
    <source>
        <dbReference type="Proteomes" id="UP000593626"/>
    </source>
</evidence>
<evidence type="ECO:0000259" key="3">
    <source>
        <dbReference type="PROSITE" id="PS51635"/>
    </source>
</evidence>
<dbReference type="Proteomes" id="UP000593626">
    <property type="component" value="Chromosome"/>
</dbReference>
<dbReference type="Gene3D" id="3.40.1090.10">
    <property type="entry name" value="Cytosolic phospholipase A2 catalytic domain"/>
    <property type="match status" value="2"/>
</dbReference>
<dbReference type="Pfam" id="PF01734">
    <property type="entry name" value="Patatin"/>
    <property type="match status" value="1"/>
</dbReference>
<dbReference type="SUPFAM" id="SSF52151">
    <property type="entry name" value="FabD/lysophospholipase-like"/>
    <property type="match status" value="1"/>
</dbReference>
<protein>
    <submittedName>
        <fullName evidence="4">Patatin-like phospholipase family protein</fullName>
    </submittedName>
</protein>
<keyword evidence="2" id="KW-0442">Lipid degradation</keyword>
<feature type="active site" description="Proton acceptor" evidence="2">
    <location>
        <position position="183"/>
    </location>
</feature>
<evidence type="ECO:0000256" key="2">
    <source>
        <dbReference type="PROSITE-ProRule" id="PRU01161"/>
    </source>
</evidence>
<dbReference type="PROSITE" id="PS51635">
    <property type="entry name" value="PNPLA"/>
    <property type="match status" value="1"/>
</dbReference>
<keyword evidence="2" id="KW-0378">Hydrolase</keyword>
<dbReference type="EMBL" id="CP049742">
    <property type="protein sequence ID" value="QPC46841.1"/>
    <property type="molecule type" value="Genomic_DNA"/>
</dbReference>
<dbReference type="KEGG" id="mcui:G8O30_07640"/>
<evidence type="ECO:0000313" key="4">
    <source>
        <dbReference type="EMBL" id="QPC46841.1"/>
    </source>
</evidence>
<feature type="short sequence motif" description="GXGXXG" evidence="2">
    <location>
        <begin position="9"/>
        <end position="14"/>
    </location>
</feature>
<organism evidence="4 5">
    <name type="scientific">Mangrovibacillus cuniculi</name>
    <dbReference type="NCBI Taxonomy" id="2593652"/>
    <lineage>
        <taxon>Bacteria</taxon>
        <taxon>Bacillati</taxon>
        <taxon>Bacillota</taxon>
        <taxon>Bacilli</taxon>
        <taxon>Bacillales</taxon>
        <taxon>Bacillaceae</taxon>
        <taxon>Mangrovibacillus</taxon>
    </lineage>
</organism>
<gene>
    <name evidence="4" type="ORF">G8O30_07640</name>
</gene>
<name>A0A7S8CBL2_9BACI</name>
<dbReference type="PANTHER" id="PTHR46394:SF1">
    <property type="entry name" value="PNPLA DOMAIN-CONTAINING PROTEIN"/>
    <property type="match status" value="1"/>
</dbReference>
<evidence type="ECO:0000256" key="1">
    <source>
        <dbReference type="ARBA" id="ARBA00023098"/>
    </source>
</evidence>
<dbReference type="GO" id="GO:0016787">
    <property type="term" value="F:hydrolase activity"/>
    <property type="evidence" value="ECO:0007669"/>
    <property type="project" value="UniProtKB-UniRule"/>
</dbReference>
<dbReference type="PANTHER" id="PTHR46394">
    <property type="entry name" value="ANNEXIN"/>
    <property type="match status" value="1"/>
</dbReference>
<reference evidence="4 5" key="1">
    <citation type="submission" date="2019-07" db="EMBL/GenBank/DDBJ databases">
        <title>Genome sequence of 2 isolates from Red Sea Mangroves.</title>
        <authorList>
            <person name="Sefrji F."/>
            <person name="Michoud G."/>
            <person name="Merlino G."/>
            <person name="Daffonchio D."/>
        </authorList>
    </citation>
    <scope>NUCLEOTIDE SEQUENCE [LARGE SCALE GENOMIC DNA]</scope>
    <source>
        <strain evidence="4 5">R1DC41</strain>
    </source>
</reference>
<feature type="short sequence motif" description="DGA/G" evidence="2">
    <location>
        <begin position="183"/>
        <end position="185"/>
    </location>
</feature>
<accession>A0A7S8CBL2</accession>
<dbReference type="CDD" id="cd07207">
    <property type="entry name" value="Pat_ExoU_VipD_like"/>
    <property type="match status" value="1"/>
</dbReference>
<sequence>MKIDAVFSGGGIRGFALIGAYQELCNRGYKIERAAGTSAGSIIAALAMAGYTGEEMVELVQELDVKTLLHKRWSILPSGFTKWILYYWKMGLYKGDKLEEWLEKKLAAKGVYTFADVKKGSLKIIASDLTNERILVLPDDLEEYGIPSQTFTVARAVRMSCTIPFFFEPVKQRSLDGVSYIVDGGILSNLPMWAFDEDEGKKVRPLIGINLNSKFIEDHKNNISNAFDLFTALFATMRVAHDHRYIEKEHVKNIVFIEADNVIATDFEINDLRKESMIKLGKERTKEFLNKWTR</sequence>
<dbReference type="InterPro" id="IPR002641">
    <property type="entry name" value="PNPLA_dom"/>
</dbReference>
<dbReference type="InterPro" id="IPR052580">
    <property type="entry name" value="Lipid_Hydrolase"/>
</dbReference>
<feature type="active site" description="Nucleophile" evidence="2">
    <location>
        <position position="38"/>
    </location>
</feature>
<feature type="domain" description="PNPLA" evidence="3">
    <location>
        <begin position="5"/>
        <end position="196"/>
    </location>
</feature>
<keyword evidence="1 2" id="KW-0443">Lipid metabolism</keyword>